<comment type="caution">
    <text evidence="3">The sequence shown here is derived from an EMBL/GenBank/DDBJ whole genome shotgun (WGS) entry which is preliminary data.</text>
</comment>
<name>A0A0V0R070_PSEPJ</name>
<accession>A0A0V0R070</accession>
<feature type="compositionally biased region" description="Low complexity" evidence="2">
    <location>
        <begin position="154"/>
        <end position="168"/>
    </location>
</feature>
<feature type="coiled-coil region" evidence="1">
    <location>
        <begin position="254"/>
        <end position="292"/>
    </location>
</feature>
<gene>
    <name evidence="3" type="ORF">PPERSA_10295</name>
</gene>
<keyword evidence="1" id="KW-0175">Coiled coil</keyword>
<feature type="compositionally biased region" description="Low complexity" evidence="2">
    <location>
        <begin position="120"/>
        <end position="141"/>
    </location>
</feature>
<evidence type="ECO:0000313" key="3">
    <source>
        <dbReference type="EMBL" id="KRX07907.1"/>
    </source>
</evidence>
<evidence type="ECO:0000256" key="1">
    <source>
        <dbReference type="SAM" id="Coils"/>
    </source>
</evidence>
<sequence>MEINPQNKKTLKDNIQELLQLWKEFKSNDETKARQLLKEILEEIQTQSIIPQFEKGQSQIFITILSKYYDCQKWLEFDKLNQYKGLKDSSPKLQNKLNELQNKTLNTSLGQNIINTNNNNNNNNILMNQNTNNGFNNTSQTPKSPTNILDYQSNRRSSNPLNSTNNNNIEHNVYKNNSNIDIISNNNASQNQVQQEIESNGKSDNDNNKNININNDEINQAMINSNSTGKQKGQDQQLEVFLSNFVNEIKKEIKEEGKQQKNDLEGKIEKFLAQIQKREEQLQKELDNLKQNQVINNINQNSNNTNNNQNSSGNTRLSHNLNLNNNLGHSISPKQNYFSAHQNHQYQYLNDDSQYALQKPVNGQDYNMTKIKLMQSQDQQDNIQELNNQRPINYIPRISNSPYQQNVMFFEMHLDYTSFFDYFDIFNAEMEQKMSDLQEFEEFDQQIDEWTKGEQKLQQYQIQQLLNKHQNRVQKQEYYVETLIIKKEEELRNFISQILKHIEVFFKNQNIGVLFNTLVEDKNHKLVKINIFDNFQKARIGFVKENWASQNFDIILKNYHYTYEIGDDEVFLYQENSLYGENLEIVSHHQYLIDDKDNIGYKSPITISLLGVFNKPLGIKVTLYNTENLQENGLFLTVDEYQWVRDIVLEQYNKKKKKANKQEIKEQWGYEIIQKGFNCSNNDKGTLDFTINRNTIENNYIDYQNQKPKQSIIRAEDFLQNEIFLNIILGDLNEKFQQSK</sequence>
<feature type="compositionally biased region" description="Low complexity" evidence="2">
    <location>
        <begin position="298"/>
        <end position="327"/>
    </location>
</feature>
<feature type="region of interest" description="Disordered" evidence="2">
    <location>
        <begin position="190"/>
        <end position="212"/>
    </location>
</feature>
<dbReference type="InParanoid" id="A0A0V0R070"/>
<reference evidence="3 4" key="1">
    <citation type="journal article" date="2015" name="Sci. Rep.">
        <title>Genome of the facultative scuticociliatosis pathogen Pseudocohnilembus persalinus provides insight into its virulence through horizontal gene transfer.</title>
        <authorList>
            <person name="Xiong J."/>
            <person name="Wang G."/>
            <person name="Cheng J."/>
            <person name="Tian M."/>
            <person name="Pan X."/>
            <person name="Warren A."/>
            <person name="Jiang C."/>
            <person name="Yuan D."/>
            <person name="Miao W."/>
        </authorList>
    </citation>
    <scope>NUCLEOTIDE SEQUENCE [LARGE SCALE GENOMIC DNA]</scope>
    <source>
        <strain evidence="3">36N120E</strain>
    </source>
</reference>
<feature type="region of interest" description="Disordered" evidence="2">
    <location>
        <begin position="120"/>
        <end position="172"/>
    </location>
</feature>
<evidence type="ECO:0000313" key="4">
    <source>
        <dbReference type="Proteomes" id="UP000054937"/>
    </source>
</evidence>
<proteinExistence type="predicted"/>
<feature type="region of interest" description="Disordered" evidence="2">
    <location>
        <begin position="298"/>
        <end position="329"/>
    </location>
</feature>
<dbReference type="EMBL" id="LDAU01000078">
    <property type="protein sequence ID" value="KRX07907.1"/>
    <property type="molecule type" value="Genomic_DNA"/>
</dbReference>
<dbReference type="AlphaFoldDB" id="A0A0V0R070"/>
<dbReference type="OrthoDB" id="296325at2759"/>
<dbReference type="Proteomes" id="UP000054937">
    <property type="component" value="Unassembled WGS sequence"/>
</dbReference>
<feature type="compositionally biased region" description="Polar residues" evidence="2">
    <location>
        <begin position="142"/>
        <end position="152"/>
    </location>
</feature>
<protein>
    <submittedName>
        <fullName evidence="3">Uncharacterized protein</fullName>
    </submittedName>
</protein>
<evidence type="ECO:0000256" key="2">
    <source>
        <dbReference type="SAM" id="MobiDB-lite"/>
    </source>
</evidence>
<organism evidence="3 4">
    <name type="scientific">Pseudocohnilembus persalinus</name>
    <name type="common">Ciliate</name>
    <dbReference type="NCBI Taxonomy" id="266149"/>
    <lineage>
        <taxon>Eukaryota</taxon>
        <taxon>Sar</taxon>
        <taxon>Alveolata</taxon>
        <taxon>Ciliophora</taxon>
        <taxon>Intramacronucleata</taxon>
        <taxon>Oligohymenophorea</taxon>
        <taxon>Scuticociliatia</taxon>
        <taxon>Philasterida</taxon>
        <taxon>Pseudocohnilembidae</taxon>
        <taxon>Pseudocohnilembus</taxon>
    </lineage>
</organism>
<keyword evidence="4" id="KW-1185">Reference proteome</keyword>